<keyword evidence="5 10" id="KW-0472">Membrane</keyword>
<evidence type="ECO:0000256" key="8">
    <source>
        <dbReference type="ARBA" id="ARBA00023315"/>
    </source>
</evidence>
<dbReference type="InterPro" id="IPR039859">
    <property type="entry name" value="PFA4/ZDH16/20/ERF2-like"/>
</dbReference>
<dbReference type="AlphaFoldDB" id="A0A1B7T9U7"/>
<evidence type="ECO:0000259" key="11">
    <source>
        <dbReference type="Pfam" id="PF01529"/>
    </source>
</evidence>
<gene>
    <name evidence="12" type="ORF">HANVADRAFT_14315</name>
</gene>
<dbReference type="GO" id="GO:0019706">
    <property type="term" value="F:protein-cysteine S-palmitoyltransferase activity"/>
    <property type="evidence" value="ECO:0007669"/>
    <property type="project" value="UniProtKB-EC"/>
</dbReference>
<evidence type="ECO:0000256" key="5">
    <source>
        <dbReference type="ARBA" id="ARBA00023136"/>
    </source>
</evidence>
<reference evidence="13" key="1">
    <citation type="journal article" date="2016" name="Proc. Natl. Acad. Sci. U.S.A.">
        <title>Comparative genomics of biotechnologically important yeasts.</title>
        <authorList>
            <person name="Riley R."/>
            <person name="Haridas S."/>
            <person name="Wolfe K.H."/>
            <person name="Lopes M.R."/>
            <person name="Hittinger C.T."/>
            <person name="Goeker M."/>
            <person name="Salamov A.A."/>
            <person name="Wisecaver J.H."/>
            <person name="Long T.M."/>
            <person name="Calvey C.H."/>
            <person name="Aerts A.L."/>
            <person name="Barry K.W."/>
            <person name="Choi C."/>
            <person name="Clum A."/>
            <person name="Coughlan A.Y."/>
            <person name="Deshpande S."/>
            <person name="Douglass A.P."/>
            <person name="Hanson S.J."/>
            <person name="Klenk H.-P."/>
            <person name="LaButti K.M."/>
            <person name="Lapidus A."/>
            <person name="Lindquist E.A."/>
            <person name="Lipzen A.M."/>
            <person name="Meier-Kolthoff J.P."/>
            <person name="Ohm R.A."/>
            <person name="Otillar R.P."/>
            <person name="Pangilinan J.L."/>
            <person name="Peng Y."/>
            <person name="Rokas A."/>
            <person name="Rosa C.A."/>
            <person name="Scheuner C."/>
            <person name="Sibirny A.A."/>
            <person name="Slot J.C."/>
            <person name="Stielow J.B."/>
            <person name="Sun H."/>
            <person name="Kurtzman C.P."/>
            <person name="Blackwell M."/>
            <person name="Grigoriev I.V."/>
            <person name="Jeffries T.W."/>
        </authorList>
    </citation>
    <scope>NUCLEOTIDE SEQUENCE [LARGE SCALE GENOMIC DNA]</scope>
    <source>
        <strain evidence="13">NRRL Y-1626</strain>
    </source>
</reference>
<comment type="caution">
    <text evidence="12">The sequence shown here is derived from an EMBL/GenBank/DDBJ whole genome shotgun (WGS) entry which is preliminary data.</text>
</comment>
<dbReference type="InterPro" id="IPR001594">
    <property type="entry name" value="Palmitoyltrfase_DHHC"/>
</dbReference>
<evidence type="ECO:0000313" key="13">
    <source>
        <dbReference type="Proteomes" id="UP000092321"/>
    </source>
</evidence>
<evidence type="ECO:0000256" key="1">
    <source>
        <dbReference type="ARBA" id="ARBA00004141"/>
    </source>
</evidence>
<dbReference type="Proteomes" id="UP000092321">
    <property type="component" value="Unassembled WGS sequence"/>
</dbReference>
<organism evidence="12 13">
    <name type="scientific">Hanseniaspora valbyensis NRRL Y-1626</name>
    <dbReference type="NCBI Taxonomy" id="766949"/>
    <lineage>
        <taxon>Eukaryota</taxon>
        <taxon>Fungi</taxon>
        <taxon>Dikarya</taxon>
        <taxon>Ascomycota</taxon>
        <taxon>Saccharomycotina</taxon>
        <taxon>Saccharomycetes</taxon>
        <taxon>Saccharomycodales</taxon>
        <taxon>Saccharomycodaceae</taxon>
        <taxon>Hanseniaspora</taxon>
    </lineage>
</organism>
<keyword evidence="4 10" id="KW-1133">Transmembrane helix</keyword>
<dbReference type="PROSITE" id="PS50216">
    <property type="entry name" value="DHHC"/>
    <property type="match status" value="1"/>
</dbReference>
<dbReference type="EC" id="2.3.1.225" evidence="10"/>
<feature type="domain" description="Palmitoyltransferase DHHC" evidence="11">
    <location>
        <begin position="1"/>
        <end position="119"/>
    </location>
</feature>
<feature type="transmembrane region" description="Helical" evidence="10">
    <location>
        <begin position="40"/>
        <end position="57"/>
    </location>
</feature>
<proteinExistence type="inferred from homology"/>
<protein>
    <recommendedName>
        <fullName evidence="10">Palmitoyltransferase</fullName>
        <ecNumber evidence="10">2.3.1.225</ecNumber>
    </recommendedName>
</protein>
<evidence type="ECO:0000256" key="3">
    <source>
        <dbReference type="ARBA" id="ARBA00022692"/>
    </source>
</evidence>
<keyword evidence="13" id="KW-1185">Reference proteome</keyword>
<dbReference type="EMBL" id="LXPE01000089">
    <property type="protein sequence ID" value="OBA25480.1"/>
    <property type="molecule type" value="Genomic_DNA"/>
</dbReference>
<keyword evidence="8 10" id="KW-0012">Acyltransferase</keyword>
<feature type="non-terminal residue" evidence="12">
    <location>
        <position position="1"/>
    </location>
</feature>
<comment type="catalytic activity">
    <reaction evidence="9 10">
        <text>L-cysteinyl-[protein] + hexadecanoyl-CoA = S-hexadecanoyl-L-cysteinyl-[protein] + CoA</text>
        <dbReference type="Rhea" id="RHEA:36683"/>
        <dbReference type="Rhea" id="RHEA-COMP:10131"/>
        <dbReference type="Rhea" id="RHEA-COMP:11032"/>
        <dbReference type="ChEBI" id="CHEBI:29950"/>
        <dbReference type="ChEBI" id="CHEBI:57287"/>
        <dbReference type="ChEBI" id="CHEBI:57379"/>
        <dbReference type="ChEBI" id="CHEBI:74151"/>
        <dbReference type="EC" id="2.3.1.225"/>
    </reaction>
</comment>
<accession>A0A1B7T9U7</accession>
<comment type="similarity">
    <text evidence="10">Belongs to the DHHC palmitoyltransferase family.</text>
</comment>
<sequence length="168" mass="19865">KPERTHHCSTCKTCVLKMDHHCPWFACCIGFKNHKSFIQFLLLTTFYSLVILIANVLEVKAEIQKNFSSDLEGDDTNFLQFKICYLVFIATIFFLTLVVFDGYSIYLLINNMTTIEKMEFEDAQEREKVLLLEEGDGNDYNKMNIYDLGSKMINWRQVMGKHWFQWFL</sequence>
<dbReference type="GO" id="GO:0016020">
    <property type="term" value="C:membrane"/>
    <property type="evidence" value="ECO:0007669"/>
    <property type="project" value="UniProtKB-SubCell"/>
</dbReference>
<evidence type="ECO:0000256" key="9">
    <source>
        <dbReference type="ARBA" id="ARBA00048048"/>
    </source>
</evidence>
<feature type="non-terminal residue" evidence="12">
    <location>
        <position position="168"/>
    </location>
</feature>
<evidence type="ECO:0000256" key="4">
    <source>
        <dbReference type="ARBA" id="ARBA00022989"/>
    </source>
</evidence>
<comment type="subcellular location">
    <subcellularLocation>
        <location evidence="1">Membrane</location>
        <topology evidence="1">Multi-pass membrane protein</topology>
    </subcellularLocation>
</comment>
<feature type="transmembrane region" description="Helical" evidence="10">
    <location>
        <begin position="85"/>
        <end position="109"/>
    </location>
</feature>
<comment type="domain">
    <text evidence="10">The DHHC domain is required for palmitoyltransferase activity.</text>
</comment>
<dbReference type="Pfam" id="PF01529">
    <property type="entry name" value="DHHC"/>
    <property type="match status" value="1"/>
</dbReference>
<evidence type="ECO:0000256" key="7">
    <source>
        <dbReference type="ARBA" id="ARBA00023288"/>
    </source>
</evidence>
<keyword evidence="7" id="KW-0449">Lipoprotein</keyword>
<keyword evidence="3 10" id="KW-0812">Transmembrane</keyword>
<dbReference type="OrthoDB" id="302728at2759"/>
<keyword evidence="2 10" id="KW-0808">Transferase</keyword>
<name>A0A1B7T9U7_9ASCO</name>
<evidence type="ECO:0000256" key="2">
    <source>
        <dbReference type="ARBA" id="ARBA00022679"/>
    </source>
</evidence>
<evidence type="ECO:0000313" key="12">
    <source>
        <dbReference type="EMBL" id="OBA25480.1"/>
    </source>
</evidence>
<evidence type="ECO:0000256" key="6">
    <source>
        <dbReference type="ARBA" id="ARBA00023139"/>
    </source>
</evidence>
<keyword evidence="6" id="KW-0564">Palmitate</keyword>
<dbReference type="PANTHER" id="PTHR12246">
    <property type="entry name" value="PALMITOYLTRANSFERASE ZDHHC16"/>
    <property type="match status" value="1"/>
</dbReference>
<evidence type="ECO:0000256" key="10">
    <source>
        <dbReference type="RuleBase" id="RU079119"/>
    </source>
</evidence>